<dbReference type="RefSeq" id="WP_093323211.1">
    <property type="nucleotide sequence ID" value="NZ_FOSZ01000003.1"/>
</dbReference>
<evidence type="ECO:0000313" key="2">
    <source>
        <dbReference type="EMBL" id="SFK93902.1"/>
    </source>
</evidence>
<dbReference type="InterPro" id="IPR036844">
    <property type="entry name" value="Hint_dom_sf"/>
</dbReference>
<protein>
    <submittedName>
        <fullName evidence="2">Hint domain-containing protein</fullName>
    </submittedName>
</protein>
<dbReference type="STRING" id="1280847.SAMN04488036_103249"/>
<evidence type="ECO:0000313" key="3">
    <source>
        <dbReference type="Proteomes" id="UP000198851"/>
    </source>
</evidence>
<dbReference type="EMBL" id="FOSZ01000003">
    <property type="protein sequence ID" value="SFK93902.1"/>
    <property type="molecule type" value="Genomic_DNA"/>
</dbReference>
<organism evidence="2 3">
    <name type="scientific">Shimia haliotis</name>
    <dbReference type="NCBI Taxonomy" id="1280847"/>
    <lineage>
        <taxon>Bacteria</taxon>
        <taxon>Pseudomonadati</taxon>
        <taxon>Pseudomonadota</taxon>
        <taxon>Alphaproteobacteria</taxon>
        <taxon>Rhodobacterales</taxon>
        <taxon>Roseobacteraceae</taxon>
    </lineage>
</organism>
<gene>
    <name evidence="2" type="ORF">SAMN04488036_103249</name>
</gene>
<proteinExistence type="predicted"/>
<dbReference type="SUPFAM" id="SSF51294">
    <property type="entry name" value="Hedgehog/intein (Hint) domain"/>
    <property type="match status" value="1"/>
</dbReference>
<name>A0A1I4DK33_9RHOB</name>
<dbReference type="Proteomes" id="UP000198851">
    <property type="component" value="Unassembled WGS sequence"/>
</dbReference>
<sequence length="352" mass="38474">MSSFYGFIMRHHVPDHDAQIFAIPLEMTFVPRDEDGDLKLEQDAGGIDPDTQILMDGVAYDFTLDLTATLPKGNKHGAKNVPDSLKGEQVAVITISDFPYPGLDFQMMFLPDANPSYEEMAEFGRGKFKLKDVDTSPGNVPVCFVAGTLIETPAGPVPVESLKAGDAVMLADGRSKRLLMVAHSHFTQAQMMRDAARQPVCLPAGSLGPSRPSQDLWVSRMHRMALHGWEVEMLSSHESAFACAAHVAPTQEAGATRWSDGVHYVHLLMDRHEVLVANGAEAESLFLGEQAMRSLGPEARAEVEVLFDRRPALKTAFKSTALPELKAHEARTWAKMAAGQPVFRDLVTPQAA</sequence>
<dbReference type="InterPro" id="IPR028992">
    <property type="entry name" value="Hedgehog/Intein_dom"/>
</dbReference>
<dbReference type="AlphaFoldDB" id="A0A1I4DK33"/>
<feature type="domain" description="Hedgehog/Intein (Hint)" evidence="1">
    <location>
        <begin position="142"/>
        <end position="288"/>
    </location>
</feature>
<reference evidence="3" key="1">
    <citation type="submission" date="2016-10" db="EMBL/GenBank/DDBJ databases">
        <authorList>
            <person name="Varghese N."/>
            <person name="Submissions S."/>
        </authorList>
    </citation>
    <scope>NUCLEOTIDE SEQUENCE [LARGE SCALE GENOMIC DNA]</scope>
    <source>
        <strain evidence="3">DSM 28453</strain>
    </source>
</reference>
<keyword evidence="3" id="KW-1185">Reference proteome</keyword>
<dbReference type="OrthoDB" id="6305173at2"/>
<evidence type="ECO:0000259" key="1">
    <source>
        <dbReference type="Pfam" id="PF13403"/>
    </source>
</evidence>
<accession>A0A1I4DK33</accession>
<dbReference type="Pfam" id="PF13403">
    <property type="entry name" value="Hint_2"/>
    <property type="match status" value="1"/>
</dbReference>